<accession>A0A0E9VNV0</accession>
<name>A0A0E9VNV0_ANGAN</name>
<protein>
    <submittedName>
        <fullName evidence="1">Uncharacterized protein</fullName>
    </submittedName>
</protein>
<proteinExistence type="predicted"/>
<sequence length="37" mass="4228">MNRFTHTASIGIPLKVVLHPKVRLPHSPAYFQSVHFT</sequence>
<reference evidence="1" key="1">
    <citation type="submission" date="2014-11" db="EMBL/GenBank/DDBJ databases">
        <authorList>
            <person name="Amaro Gonzalez C."/>
        </authorList>
    </citation>
    <scope>NUCLEOTIDE SEQUENCE</scope>
</reference>
<reference evidence="1" key="2">
    <citation type="journal article" date="2015" name="Fish Shellfish Immunol.">
        <title>Early steps in the European eel (Anguilla anguilla)-Vibrio vulnificus interaction in the gills: Role of the RtxA13 toxin.</title>
        <authorList>
            <person name="Callol A."/>
            <person name="Pajuelo D."/>
            <person name="Ebbesson L."/>
            <person name="Teles M."/>
            <person name="MacKenzie S."/>
            <person name="Amaro C."/>
        </authorList>
    </citation>
    <scope>NUCLEOTIDE SEQUENCE</scope>
</reference>
<evidence type="ECO:0000313" key="1">
    <source>
        <dbReference type="EMBL" id="JAH78908.1"/>
    </source>
</evidence>
<organism evidence="1">
    <name type="scientific">Anguilla anguilla</name>
    <name type="common">European freshwater eel</name>
    <name type="synonym">Muraena anguilla</name>
    <dbReference type="NCBI Taxonomy" id="7936"/>
    <lineage>
        <taxon>Eukaryota</taxon>
        <taxon>Metazoa</taxon>
        <taxon>Chordata</taxon>
        <taxon>Craniata</taxon>
        <taxon>Vertebrata</taxon>
        <taxon>Euteleostomi</taxon>
        <taxon>Actinopterygii</taxon>
        <taxon>Neopterygii</taxon>
        <taxon>Teleostei</taxon>
        <taxon>Anguilliformes</taxon>
        <taxon>Anguillidae</taxon>
        <taxon>Anguilla</taxon>
    </lineage>
</organism>
<dbReference type="EMBL" id="GBXM01029669">
    <property type="protein sequence ID" value="JAH78908.1"/>
    <property type="molecule type" value="Transcribed_RNA"/>
</dbReference>
<dbReference type="AlphaFoldDB" id="A0A0E9VNV0"/>